<dbReference type="OrthoDB" id="3178130at2"/>
<evidence type="ECO:0000313" key="2">
    <source>
        <dbReference type="EMBL" id="QCO57943.1"/>
    </source>
</evidence>
<protein>
    <submittedName>
        <fullName evidence="2">Tricarballylate utilization 4Fe-4S protein TcuB</fullName>
    </submittedName>
</protein>
<proteinExistence type="predicted"/>
<dbReference type="AlphaFoldDB" id="A0A4P8ELR9"/>
<feature type="transmembrane region" description="Helical" evidence="1">
    <location>
        <begin position="295"/>
        <end position="314"/>
    </location>
</feature>
<feature type="transmembrane region" description="Helical" evidence="1">
    <location>
        <begin position="222"/>
        <end position="244"/>
    </location>
</feature>
<dbReference type="SUPFAM" id="SSF103501">
    <property type="entry name" value="Respiratory nitrate reductase 1 gamma chain"/>
    <property type="match status" value="1"/>
</dbReference>
<dbReference type="Proteomes" id="UP000298631">
    <property type="component" value="Plasmid unnamed1"/>
</dbReference>
<dbReference type="KEGG" id="pseb:EOK75_20045"/>
<feature type="transmembrane region" description="Helical" evidence="1">
    <location>
        <begin position="320"/>
        <end position="340"/>
    </location>
</feature>
<feature type="transmembrane region" description="Helical" evidence="1">
    <location>
        <begin position="250"/>
        <end position="275"/>
    </location>
</feature>
<evidence type="ECO:0000313" key="3">
    <source>
        <dbReference type="Proteomes" id="UP000298631"/>
    </source>
</evidence>
<dbReference type="RefSeq" id="WP_137195752.1">
    <property type="nucleotide sequence ID" value="NZ_CP039965.1"/>
</dbReference>
<reference evidence="2 3" key="1">
    <citation type="submission" date="2019-05" db="EMBL/GenBank/DDBJ databases">
        <title>Pseudorhodobacter turbinis sp. nov., isolated from the gut of the Korean turban shell.</title>
        <authorList>
            <person name="Jeong Y.-S."/>
            <person name="Kang W.-R."/>
            <person name="Bae J.-W."/>
        </authorList>
    </citation>
    <scope>NUCLEOTIDE SEQUENCE [LARGE SCALE GENOMIC DNA]</scope>
    <source>
        <strain evidence="2 3">S12M18</strain>
        <plasmid evidence="2 3">unnamed1</plasmid>
    </source>
</reference>
<organism evidence="2 3">
    <name type="scientific">Pseudorhodobacter turbinis</name>
    <dbReference type="NCBI Taxonomy" id="2500533"/>
    <lineage>
        <taxon>Bacteria</taxon>
        <taxon>Pseudomonadati</taxon>
        <taxon>Pseudomonadota</taxon>
        <taxon>Alphaproteobacteria</taxon>
        <taxon>Rhodobacterales</taxon>
        <taxon>Paracoccaceae</taxon>
        <taxon>Pseudorhodobacter</taxon>
    </lineage>
</organism>
<geneLocation type="plasmid" evidence="2 3">
    <name>unnamed1</name>
</geneLocation>
<feature type="transmembrane region" description="Helical" evidence="1">
    <location>
        <begin position="141"/>
        <end position="166"/>
    </location>
</feature>
<feature type="transmembrane region" description="Helical" evidence="1">
    <location>
        <begin position="109"/>
        <end position="129"/>
    </location>
</feature>
<dbReference type="NCBIfam" id="TIGR02484">
    <property type="entry name" value="CitB"/>
    <property type="match status" value="1"/>
</dbReference>
<dbReference type="EMBL" id="CP039965">
    <property type="protein sequence ID" value="QCO57943.1"/>
    <property type="molecule type" value="Genomic_DNA"/>
</dbReference>
<keyword evidence="1" id="KW-0472">Membrane</keyword>
<dbReference type="InterPro" id="IPR012830">
    <property type="entry name" value="Citrate_utilization_prot_B"/>
</dbReference>
<dbReference type="InterPro" id="IPR036197">
    <property type="entry name" value="NarG-like_sf"/>
</dbReference>
<keyword evidence="2" id="KW-0614">Plasmid</keyword>
<dbReference type="SUPFAM" id="SSF54862">
    <property type="entry name" value="4Fe-4S ferredoxins"/>
    <property type="match status" value="1"/>
</dbReference>
<keyword evidence="3" id="KW-1185">Reference proteome</keyword>
<sequence>MSLETINLAGLDLTQEARRQVEICNACRYCEGFCSVFPAIAEKRMFADGDITQLASLCHNCQGCYHACQYTAPHEFNLNLPAILAEVRHDSWDRFAWPRAFAGAFQRSGVAIALALVAGFALLFAALVALRPESGEGFYAFLAHTGMVAIFTPAFLGPLAVIAIGLRRYWVEVGGGPIRLSHLRAAFGSAATMRNLGGGQGQGCNFENGNRFSNKRRMAHQMVMYGFLLCFAATSTGTLMHYVLGMEAPYGLFSLPKLLGVPGGLLLTVGAVWLVSLKMRSEKALGAASAWGGEMAFVILLGLTGFTGLALYAATGTALVGPLLAVHLGAVLAFFLTTPYSKMVHGFYRLAALIRDAQTKG</sequence>
<name>A0A4P8ELR9_9RHOB</name>
<accession>A0A4P8ELR9</accession>
<evidence type="ECO:0000256" key="1">
    <source>
        <dbReference type="SAM" id="Phobius"/>
    </source>
</evidence>
<gene>
    <name evidence="2" type="primary">tcuB</name>
    <name evidence="2" type="ORF">EOK75_20045</name>
</gene>
<keyword evidence="1" id="KW-1133">Transmembrane helix</keyword>
<keyword evidence="1" id="KW-0812">Transmembrane</keyword>